<dbReference type="InterPro" id="IPR036928">
    <property type="entry name" value="AS_sf"/>
</dbReference>
<comment type="caution">
    <text evidence="2">The sequence shown here is derived from an EMBL/GenBank/DDBJ whole genome shotgun (WGS) entry which is preliminary data.</text>
</comment>
<accession>A0A3L6ESA9</accession>
<reference evidence="2" key="1">
    <citation type="journal article" date="2018" name="Nat. Genet.">
        <title>Extensive intraspecific gene order and gene structural variations between Mo17 and other maize genomes.</title>
        <authorList>
            <person name="Sun S."/>
            <person name="Zhou Y."/>
            <person name="Chen J."/>
            <person name="Shi J."/>
            <person name="Zhao H."/>
            <person name="Zhao H."/>
            <person name="Song W."/>
            <person name="Zhang M."/>
            <person name="Cui Y."/>
            <person name="Dong X."/>
            <person name="Liu H."/>
            <person name="Ma X."/>
            <person name="Jiao Y."/>
            <person name="Wang B."/>
            <person name="Wei X."/>
            <person name="Stein J.C."/>
            <person name="Glaubitz J.C."/>
            <person name="Lu F."/>
            <person name="Yu G."/>
            <person name="Liang C."/>
            <person name="Fengler K."/>
            <person name="Li B."/>
            <person name="Rafalski A."/>
            <person name="Schnable P.S."/>
            <person name="Ware D.H."/>
            <person name="Buckler E.S."/>
            <person name="Lai J."/>
        </authorList>
    </citation>
    <scope>NUCLEOTIDE SEQUENCE [LARGE SCALE GENOMIC DNA]</scope>
    <source>
        <tissue evidence="2">Seedling</tissue>
    </source>
</reference>
<keyword evidence="1" id="KW-0812">Transmembrane</keyword>
<protein>
    <submittedName>
        <fullName evidence="2">Translocon at the outer membrane of chloroplasts 64</fullName>
    </submittedName>
</protein>
<organism evidence="2">
    <name type="scientific">Zea mays</name>
    <name type="common">Maize</name>
    <dbReference type="NCBI Taxonomy" id="4577"/>
    <lineage>
        <taxon>Eukaryota</taxon>
        <taxon>Viridiplantae</taxon>
        <taxon>Streptophyta</taxon>
        <taxon>Embryophyta</taxon>
        <taxon>Tracheophyta</taxon>
        <taxon>Spermatophyta</taxon>
        <taxon>Magnoliopsida</taxon>
        <taxon>Liliopsida</taxon>
        <taxon>Poales</taxon>
        <taxon>Poaceae</taxon>
        <taxon>PACMAD clade</taxon>
        <taxon>Panicoideae</taxon>
        <taxon>Andropogonodae</taxon>
        <taxon>Andropogoneae</taxon>
        <taxon>Tripsacinae</taxon>
        <taxon>Zea</taxon>
    </lineage>
</organism>
<dbReference type="Gene3D" id="3.90.1300.10">
    <property type="entry name" value="Amidase signature (AS) domain"/>
    <property type="match status" value="1"/>
</dbReference>
<keyword evidence="1" id="KW-1133">Transmembrane helix</keyword>
<evidence type="ECO:0000256" key="1">
    <source>
        <dbReference type="SAM" id="Phobius"/>
    </source>
</evidence>
<evidence type="ECO:0000313" key="2">
    <source>
        <dbReference type="EMBL" id="PWZ23579.1"/>
    </source>
</evidence>
<name>A0A3L6ESA9_MAIZE</name>
<dbReference type="EMBL" id="NCVQ01000006">
    <property type="protein sequence ID" value="PWZ23579.1"/>
    <property type="molecule type" value="Genomic_DNA"/>
</dbReference>
<sequence length="365" mass="39710">MASSGSAANLWVLLGLGIAGILLAARRLRRPARPDHGAFIARLELLPPPQPPPPQAPHPLTGLCFAIADALLYVVKVDMLCQLTVNFLTLDKFVHGLPEPKRINKGEPNGSIHVPYQCHHHSDKEKLVAMVAGHVVLGCFCSLAGQGEGEDRGVGGVPQHPLRALPSFKELSKWFALRTLRHKILLYQFQHDTFHANHLIVSATVWCINATGHKVIASNKDDGILVIPTALGCPPKLNAKQLPSEIYNSQTLRLLSLASMSGCCQVSIPLGTHDKCPISVSFIARHGGDRFLLDITQTMYTTIQEQVEILAKSSVSSKLAMNEEAAEAAKEKVSFSLCHILVGCNFSNSYAITALWLNSNKTMFT</sequence>
<proteinExistence type="predicted"/>
<feature type="transmembrane region" description="Helical" evidence="1">
    <location>
        <begin position="6"/>
        <end position="25"/>
    </location>
</feature>
<dbReference type="Proteomes" id="UP000251960">
    <property type="component" value="Chromosome 5"/>
</dbReference>
<dbReference type="SUPFAM" id="SSF75304">
    <property type="entry name" value="Amidase signature (AS) enzymes"/>
    <property type="match status" value="1"/>
</dbReference>
<gene>
    <name evidence="2" type="primary">TOC64</name>
    <name evidence="2" type="ORF">Zm00014a_039798</name>
</gene>
<dbReference type="AlphaFoldDB" id="A0A3L6ESA9"/>
<keyword evidence="1" id="KW-0472">Membrane</keyword>